<dbReference type="Pfam" id="PF11051">
    <property type="entry name" value="Mannosyl_trans3"/>
    <property type="match status" value="1"/>
</dbReference>
<keyword evidence="5" id="KW-0812">Transmembrane</keyword>
<dbReference type="EMBL" id="CCBQ010000004">
    <property type="protein sequence ID" value="CDO92036.1"/>
    <property type="molecule type" value="Genomic_DNA"/>
</dbReference>
<protein>
    <submittedName>
        <fullName evidence="10">WGS project CCBQ000000000 data, contig 00107</fullName>
    </submittedName>
</protein>
<dbReference type="GO" id="GO:0000033">
    <property type="term" value="F:alpha-1,3-mannosyltransferase activity"/>
    <property type="evidence" value="ECO:0007669"/>
    <property type="project" value="TreeGrafter"/>
</dbReference>
<evidence type="ECO:0000256" key="8">
    <source>
        <dbReference type="ARBA" id="ARBA00023136"/>
    </source>
</evidence>
<evidence type="ECO:0000256" key="4">
    <source>
        <dbReference type="ARBA" id="ARBA00022679"/>
    </source>
</evidence>
<dbReference type="InterPro" id="IPR029044">
    <property type="entry name" value="Nucleotide-diphossugar_trans"/>
</dbReference>
<evidence type="ECO:0000256" key="2">
    <source>
        <dbReference type="ARBA" id="ARBA00009105"/>
    </source>
</evidence>
<keyword evidence="6" id="KW-0735">Signal-anchor</keyword>
<accession>A0A0A8L1A6</accession>
<sequence length="590" mass="67720">MTFRSFGFLWTKIRRSRKFYSLVGLLLVMVCLGKLSGLLLGRSTSDSIIDRLHAKHAVDGSVEQFPWNGERICTEYFESLYAYDENWKIRGFFDQNTWFEPAQRIRESVRHLRLYGQCFLSNNATATALNSQDIENRLFPLLTRKLPIFTRWDGYSAEDIPKFDNDERDGEEYSSETKPDSGSFFWKKFKDGYRGRGIVVSLSDGVGVDEGKRLLRTLRLLGNALPIQFVHKGDLSEASIAELVDTGRGELSIEIDSKDYRVDHPQELWFVNAKRCLTEGSSALFRSFYNKWLASLFNSFEEMILMDTDTVPFVSPNKLFENKVYEANRALFFQDRPIREYTTKGSVRLYKGLMASDKELELFHFSNTSSLALRNPFFESRKKHVMESGLVTIDRSKHLPGLIMGAALHLWKMTSEPFHGDKELFWLGQLISGNDKYGFNSFPAGAIGQIQFSGKNMNTERICSTQLGHFDEDAQLLWVNSGLKTCKLASWAYDFSRNQVLKHTFGSVDKIEEHYLSPVNIDGAIVPNKLVAKGRQKLSRGIFKQNRDLGCNGYFWCAYNSLINPLGTTVRFNDDQVKLIRNIVKIWNIN</sequence>
<proteinExistence type="inferred from homology"/>
<organism evidence="10 11">
    <name type="scientific">Kluyveromyces dobzhanskii CBS 2104</name>
    <dbReference type="NCBI Taxonomy" id="1427455"/>
    <lineage>
        <taxon>Eukaryota</taxon>
        <taxon>Fungi</taxon>
        <taxon>Dikarya</taxon>
        <taxon>Ascomycota</taxon>
        <taxon>Saccharomycotina</taxon>
        <taxon>Saccharomycetes</taxon>
        <taxon>Saccharomycetales</taxon>
        <taxon>Saccharomycetaceae</taxon>
        <taxon>Kluyveromyces</taxon>
    </lineage>
</organism>
<name>A0A0A8L1A6_9SACH</name>
<evidence type="ECO:0000313" key="10">
    <source>
        <dbReference type="EMBL" id="CDO92036.1"/>
    </source>
</evidence>
<keyword evidence="9" id="KW-0325">Glycoprotein</keyword>
<comment type="subcellular location">
    <subcellularLocation>
        <location evidence="1">Membrane</location>
        <topology evidence="1">Single-pass type II membrane protein</topology>
    </subcellularLocation>
</comment>
<gene>
    <name evidence="10" type="ORF">KLDO_g364</name>
</gene>
<evidence type="ECO:0000256" key="6">
    <source>
        <dbReference type="ARBA" id="ARBA00022968"/>
    </source>
</evidence>
<comment type="caution">
    <text evidence="10">The sequence shown here is derived from an EMBL/GenBank/DDBJ whole genome shotgun (WGS) entry which is preliminary data.</text>
</comment>
<evidence type="ECO:0000256" key="7">
    <source>
        <dbReference type="ARBA" id="ARBA00022989"/>
    </source>
</evidence>
<evidence type="ECO:0000256" key="1">
    <source>
        <dbReference type="ARBA" id="ARBA00004606"/>
    </source>
</evidence>
<keyword evidence="11" id="KW-1185">Reference proteome</keyword>
<evidence type="ECO:0000313" key="11">
    <source>
        <dbReference type="Proteomes" id="UP000031516"/>
    </source>
</evidence>
<dbReference type="PANTHER" id="PTHR31392">
    <property type="entry name" value="ALPHA-1,3-MANNOSYLTRANSFERASE MNN1-RELATED"/>
    <property type="match status" value="1"/>
</dbReference>
<dbReference type="Proteomes" id="UP000031516">
    <property type="component" value="Unassembled WGS sequence"/>
</dbReference>
<keyword evidence="8" id="KW-0472">Membrane</keyword>
<dbReference type="AlphaFoldDB" id="A0A0A8L1A6"/>
<dbReference type="SUPFAM" id="SSF53448">
    <property type="entry name" value="Nucleotide-diphospho-sugar transferases"/>
    <property type="match status" value="1"/>
</dbReference>
<keyword evidence="7" id="KW-1133">Transmembrane helix</keyword>
<evidence type="ECO:0000256" key="9">
    <source>
        <dbReference type="ARBA" id="ARBA00023180"/>
    </source>
</evidence>
<evidence type="ECO:0000256" key="3">
    <source>
        <dbReference type="ARBA" id="ARBA00022676"/>
    </source>
</evidence>
<keyword evidence="3" id="KW-0328">Glycosyltransferase</keyword>
<comment type="similarity">
    <text evidence="2">Belongs to the MNN1/MNT family.</text>
</comment>
<dbReference type="GO" id="GO:0016020">
    <property type="term" value="C:membrane"/>
    <property type="evidence" value="ECO:0007669"/>
    <property type="project" value="UniProtKB-SubCell"/>
</dbReference>
<dbReference type="GO" id="GO:0006493">
    <property type="term" value="P:protein O-linked glycosylation"/>
    <property type="evidence" value="ECO:0007669"/>
    <property type="project" value="TreeGrafter"/>
</dbReference>
<keyword evidence="4" id="KW-0808">Transferase</keyword>
<dbReference type="PANTHER" id="PTHR31392:SF1">
    <property type="entry name" value="ALPHA-1,3-MANNOSYLTRANSFERASE MNN1-RELATED"/>
    <property type="match status" value="1"/>
</dbReference>
<dbReference type="GO" id="GO:0005794">
    <property type="term" value="C:Golgi apparatus"/>
    <property type="evidence" value="ECO:0007669"/>
    <property type="project" value="TreeGrafter"/>
</dbReference>
<dbReference type="OrthoDB" id="430354at2759"/>
<reference evidence="10 11" key="1">
    <citation type="submission" date="2014-03" db="EMBL/GenBank/DDBJ databases">
        <title>The genome of Kluyveromyces dobzhanskii.</title>
        <authorList>
            <person name="Nystedt B."/>
            <person name="Astrom S."/>
        </authorList>
    </citation>
    <scope>NUCLEOTIDE SEQUENCE [LARGE SCALE GENOMIC DNA]</scope>
    <source>
        <strain evidence="10 11">CBS 2104</strain>
    </source>
</reference>
<evidence type="ECO:0000256" key="5">
    <source>
        <dbReference type="ARBA" id="ARBA00022692"/>
    </source>
</evidence>
<dbReference type="InterPro" id="IPR022751">
    <property type="entry name" value="Alpha_mannosyltransferase"/>
</dbReference>